<organism evidence="3 4">
    <name type="scientific">Lactococcus formosensis</name>
    <dbReference type="NCBI Taxonomy" id="1281486"/>
    <lineage>
        <taxon>Bacteria</taxon>
        <taxon>Bacillati</taxon>
        <taxon>Bacillota</taxon>
        <taxon>Bacilli</taxon>
        <taxon>Lactobacillales</taxon>
        <taxon>Streptococcaceae</taxon>
        <taxon>Lactococcus</taxon>
    </lineage>
</organism>
<dbReference type="GO" id="GO:0009103">
    <property type="term" value="P:lipopolysaccharide biosynthetic process"/>
    <property type="evidence" value="ECO:0007669"/>
    <property type="project" value="TreeGrafter"/>
</dbReference>
<dbReference type="EMBL" id="CP086396">
    <property type="protein sequence ID" value="USJ21588.1"/>
    <property type="molecule type" value="Genomic_DNA"/>
</dbReference>
<dbReference type="KEGG" id="lfo:LMK00_11745"/>
<dbReference type="PANTHER" id="PTHR46401:SF2">
    <property type="entry name" value="GLYCOSYLTRANSFERASE WBBK-RELATED"/>
    <property type="match status" value="1"/>
</dbReference>
<evidence type="ECO:0000256" key="1">
    <source>
        <dbReference type="ARBA" id="ARBA00022679"/>
    </source>
</evidence>
<dbReference type="RefSeq" id="WP_252175972.1">
    <property type="nucleotide sequence ID" value="NZ_CP086396.1"/>
</dbReference>
<keyword evidence="1 3" id="KW-0808">Transferase</keyword>
<dbReference type="SUPFAM" id="SSF53756">
    <property type="entry name" value="UDP-Glycosyltransferase/glycogen phosphorylase"/>
    <property type="match status" value="1"/>
</dbReference>
<sequence>MKKIVFVVKDMEMGGLQKVTSVIADALASKFEVSILSMEQTPSFFKLSVPLETISFTERKLSWGFRKIITKFRHEVLRNSDPFWMQITDRQTESLLKKLEILNPDVIVLEEQMILLSDNLKEKGNYSIIGWIHNSFNTYFSTYFRNRKCMMEQSLKLCDKVVCLTEDDQRKFQLLNSDTVCIYNPLTIESQKISNLDNKSISFVGRIAIEHKGLDNLVKISKSLPLDWGIHIAGGGSRTMIKKFTQLVESQKTECIYYEGVKKDEALASHYINSSIYIMTSRWEGMPLVLAEAMNFGLPIIAFEQTGANEVLKNGEYGIVIEQGNIIEFNKQLNRLIEDRKLREDYQKKSLKRVKDFSVDSIAKQWIELIGGSD</sequence>
<feature type="domain" description="Glycosyl transferase family 1" evidence="2">
    <location>
        <begin position="192"/>
        <end position="351"/>
    </location>
</feature>
<evidence type="ECO:0000313" key="3">
    <source>
        <dbReference type="EMBL" id="USJ21588.1"/>
    </source>
</evidence>
<evidence type="ECO:0000313" key="4">
    <source>
        <dbReference type="Proteomes" id="UP001056730"/>
    </source>
</evidence>
<name>A0A9Q8Y3V6_9LACT</name>
<dbReference type="EC" id="2.4.-.-" evidence="3"/>
<dbReference type="GO" id="GO:0016757">
    <property type="term" value="F:glycosyltransferase activity"/>
    <property type="evidence" value="ECO:0007669"/>
    <property type="project" value="UniProtKB-KW"/>
</dbReference>
<dbReference type="Pfam" id="PF00534">
    <property type="entry name" value="Glycos_transf_1"/>
    <property type="match status" value="1"/>
</dbReference>
<keyword evidence="3" id="KW-0614">Plasmid</keyword>
<accession>A0A9Q8Y3V6</accession>
<dbReference type="Proteomes" id="UP001056730">
    <property type="component" value="Plasmid p1"/>
</dbReference>
<dbReference type="PANTHER" id="PTHR46401">
    <property type="entry name" value="GLYCOSYLTRANSFERASE WBBK-RELATED"/>
    <property type="match status" value="1"/>
</dbReference>
<geneLocation type="plasmid" evidence="3 4">
    <name>p1</name>
</geneLocation>
<dbReference type="AlphaFoldDB" id="A0A9Q8Y3V6"/>
<dbReference type="InterPro" id="IPR001296">
    <property type="entry name" value="Glyco_trans_1"/>
</dbReference>
<proteinExistence type="predicted"/>
<keyword evidence="3" id="KW-0328">Glycosyltransferase</keyword>
<gene>
    <name evidence="3" type="ORF">LMK00_11745</name>
</gene>
<evidence type="ECO:0000259" key="2">
    <source>
        <dbReference type="Pfam" id="PF00534"/>
    </source>
</evidence>
<dbReference type="Gene3D" id="3.40.50.2000">
    <property type="entry name" value="Glycogen Phosphorylase B"/>
    <property type="match status" value="2"/>
</dbReference>
<protein>
    <submittedName>
        <fullName evidence="3">Glycosyltransferase</fullName>
        <ecNumber evidence="3">2.4.-.-</ecNumber>
    </submittedName>
</protein>
<reference evidence="3" key="1">
    <citation type="journal article" date="2022" name="Front. Microbiol.">
        <title>Feed Insects as a Reservoir of Granadaene-Producing Lactococci.</title>
        <authorList>
            <person name="Neuzil-Bunesova V."/>
            <person name="Ramirez Garcia A."/>
            <person name="Modrackova N."/>
            <person name="Makovska M."/>
            <person name="Sabolova M."/>
            <person name="Sproer C."/>
            <person name="Bunk B."/>
            <person name="Blom J."/>
            <person name="Schwab C."/>
        </authorList>
    </citation>
    <scope>NUCLEOTIDE SEQUENCE</scope>
    <source>
        <strain evidence="3">I4/6O</strain>
    </source>
</reference>